<evidence type="ECO:0000256" key="1">
    <source>
        <dbReference type="ARBA" id="ARBA00004651"/>
    </source>
</evidence>
<keyword evidence="11" id="KW-0732">Signal</keyword>
<keyword evidence="4 10" id="KW-0812">Transmembrane</keyword>
<sequence>MYNLMILAQTLTSLFNVASCLFSASREPVGSAVFFATLVYFTSILIELGVVCWFGGEITTASEDIMFALYEVDWFSASQRFKHSLILTMCRMQRPIYLSIGKFFPLTLSAMVSVCKASFSYYTVFRRTDE</sequence>
<dbReference type="GO" id="GO:0007165">
    <property type="term" value="P:signal transduction"/>
    <property type="evidence" value="ECO:0007669"/>
    <property type="project" value="UniProtKB-KW"/>
</dbReference>
<dbReference type="AlphaFoldDB" id="A0A2H4ZB80"/>
<reference evidence="12" key="1">
    <citation type="journal article" date="2017" name="Sci. Rep.">
        <title>Antennal transcriptome analysis and expression profiles of olfactory genes in Anoplophora chinensis.</title>
        <authorList>
            <person name="Wang J."/>
            <person name="Hu P."/>
            <person name="Gao P."/>
            <person name="Tao J."/>
            <person name="Luo Y."/>
        </authorList>
    </citation>
    <scope>NUCLEOTIDE SEQUENCE</scope>
</reference>
<evidence type="ECO:0000256" key="7">
    <source>
        <dbReference type="ARBA" id="ARBA00023136"/>
    </source>
</evidence>
<dbReference type="GO" id="GO:0004984">
    <property type="term" value="F:olfactory receptor activity"/>
    <property type="evidence" value="ECO:0007669"/>
    <property type="project" value="InterPro"/>
</dbReference>
<dbReference type="InterPro" id="IPR004117">
    <property type="entry name" value="7tm6_olfct_rcpt"/>
</dbReference>
<keyword evidence="2" id="KW-1003">Cell membrane</keyword>
<organism evidence="12">
    <name type="scientific">Anoplophora chinensis</name>
    <name type="common">Citrus longhorn beetle</name>
    <dbReference type="NCBI Taxonomy" id="217632"/>
    <lineage>
        <taxon>Eukaryota</taxon>
        <taxon>Metazoa</taxon>
        <taxon>Ecdysozoa</taxon>
        <taxon>Arthropoda</taxon>
        <taxon>Hexapoda</taxon>
        <taxon>Insecta</taxon>
        <taxon>Pterygota</taxon>
        <taxon>Neoptera</taxon>
        <taxon>Endopterygota</taxon>
        <taxon>Coleoptera</taxon>
        <taxon>Polyphaga</taxon>
        <taxon>Cucujiformia</taxon>
        <taxon>Chrysomeloidea</taxon>
        <taxon>Cerambycidae</taxon>
        <taxon>Lamiinae</taxon>
        <taxon>Lamiini</taxon>
        <taxon>Anoplophora</taxon>
    </lineage>
</organism>
<evidence type="ECO:0000313" key="12">
    <source>
        <dbReference type="EMBL" id="AUF73020.1"/>
    </source>
</evidence>
<protein>
    <submittedName>
        <fullName evidence="12">Odorant receptor</fullName>
    </submittedName>
</protein>
<feature type="transmembrane region" description="Helical" evidence="10">
    <location>
        <begin position="33"/>
        <end position="56"/>
    </location>
</feature>
<evidence type="ECO:0000256" key="9">
    <source>
        <dbReference type="ARBA" id="ARBA00023224"/>
    </source>
</evidence>
<keyword evidence="9" id="KW-0807">Transducer</keyword>
<evidence type="ECO:0000256" key="5">
    <source>
        <dbReference type="ARBA" id="ARBA00022725"/>
    </source>
</evidence>
<name>A0A2H4ZB80_ANOCN</name>
<proteinExistence type="evidence at transcript level"/>
<comment type="subcellular location">
    <subcellularLocation>
        <location evidence="1">Cell membrane</location>
        <topology evidence="1">Multi-pass membrane protein</topology>
    </subcellularLocation>
</comment>
<feature type="signal peptide" evidence="11">
    <location>
        <begin position="1"/>
        <end position="20"/>
    </location>
</feature>
<evidence type="ECO:0000256" key="8">
    <source>
        <dbReference type="ARBA" id="ARBA00023170"/>
    </source>
</evidence>
<keyword evidence="7 10" id="KW-0472">Membrane</keyword>
<feature type="chain" id="PRO_5014117581" evidence="11">
    <location>
        <begin position="21"/>
        <end position="130"/>
    </location>
</feature>
<keyword evidence="8 12" id="KW-0675">Receptor</keyword>
<evidence type="ECO:0000256" key="4">
    <source>
        <dbReference type="ARBA" id="ARBA00022692"/>
    </source>
</evidence>
<dbReference type="GO" id="GO:0005886">
    <property type="term" value="C:plasma membrane"/>
    <property type="evidence" value="ECO:0007669"/>
    <property type="project" value="UniProtKB-SubCell"/>
</dbReference>
<keyword evidence="3" id="KW-0716">Sensory transduction</keyword>
<accession>A0A2H4ZB80</accession>
<keyword evidence="5" id="KW-0552">Olfaction</keyword>
<dbReference type="PANTHER" id="PTHR21137">
    <property type="entry name" value="ODORANT RECEPTOR"/>
    <property type="match status" value="1"/>
</dbReference>
<keyword evidence="6 10" id="KW-1133">Transmembrane helix</keyword>
<evidence type="ECO:0000256" key="6">
    <source>
        <dbReference type="ARBA" id="ARBA00022989"/>
    </source>
</evidence>
<feature type="transmembrane region" description="Helical" evidence="10">
    <location>
        <begin position="103"/>
        <end position="124"/>
    </location>
</feature>
<dbReference type="GO" id="GO:0005549">
    <property type="term" value="F:odorant binding"/>
    <property type="evidence" value="ECO:0007669"/>
    <property type="project" value="InterPro"/>
</dbReference>
<dbReference type="Pfam" id="PF02949">
    <property type="entry name" value="7tm_6"/>
    <property type="match status" value="1"/>
</dbReference>
<dbReference type="PANTHER" id="PTHR21137:SF35">
    <property type="entry name" value="ODORANT RECEPTOR 19A-RELATED"/>
    <property type="match status" value="1"/>
</dbReference>
<evidence type="ECO:0000256" key="11">
    <source>
        <dbReference type="SAM" id="SignalP"/>
    </source>
</evidence>
<evidence type="ECO:0000256" key="2">
    <source>
        <dbReference type="ARBA" id="ARBA00022475"/>
    </source>
</evidence>
<dbReference type="EMBL" id="MF975444">
    <property type="protein sequence ID" value="AUF73020.1"/>
    <property type="molecule type" value="mRNA"/>
</dbReference>
<evidence type="ECO:0000256" key="10">
    <source>
        <dbReference type="SAM" id="Phobius"/>
    </source>
</evidence>
<evidence type="ECO:0000256" key="3">
    <source>
        <dbReference type="ARBA" id="ARBA00022606"/>
    </source>
</evidence>